<name>A0A0C3CKJ0_HEBCY</name>
<dbReference type="EMBL" id="KN831774">
    <property type="protein sequence ID" value="KIM44306.1"/>
    <property type="molecule type" value="Genomic_DNA"/>
</dbReference>
<keyword evidence="9" id="KW-1185">Reference proteome</keyword>
<dbReference type="STRING" id="686832.A0A0C3CKJ0"/>
<keyword evidence="3 6" id="KW-1133">Transmembrane helix</keyword>
<reference evidence="9" key="2">
    <citation type="submission" date="2015-01" db="EMBL/GenBank/DDBJ databases">
        <title>Evolutionary Origins and Diversification of the Mycorrhizal Mutualists.</title>
        <authorList>
            <consortium name="DOE Joint Genome Institute"/>
            <consortium name="Mycorrhizal Genomics Consortium"/>
            <person name="Kohler A."/>
            <person name="Kuo A."/>
            <person name="Nagy L.G."/>
            <person name="Floudas D."/>
            <person name="Copeland A."/>
            <person name="Barry K.W."/>
            <person name="Cichocki N."/>
            <person name="Veneault-Fourrey C."/>
            <person name="LaButti K."/>
            <person name="Lindquist E.A."/>
            <person name="Lipzen A."/>
            <person name="Lundell T."/>
            <person name="Morin E."/>
            <person name="Murat C."/>
            <person name="Riley R."/>
            <person name="Ohm R."/>
            <person name="Sun H."/>
            <person name="Tunlid A."/>
            <person name="Henrissat B."/>
            <person name="Grigoriev I.V."/>
            <person name="Hibbett D.S."/>
            <person name="Martin F."/>
        </authorList>
    </citation>
    <scope>NUCLEOTIDE SEQUENCE [LARGE SCALE GENOMIC DNA]</scope>
    <source>
        <strain evidence="9">h7</strain>
    </source>
</reference>
<dbReference type="SUPFAM" id="SSF103481">
    <property type="entry name" value="Multidrug resistance efflux transporter EmrE"/>
    <property type="match status" value="2"/>
</dbReference>
<dbReference type="Proteomes" id="UP000053424">
    <property type="component" value="Unassembled WGS sequence"/>
</dbReference>
<protein>
    <recommendedName>
        <fullName evidence="7">EamA domain-containing protein</fullName>
    </recommendedName>
</protein>
<sequence>MSTSRNAYIALTPEHADFAIPHAAVEAQEQQVPSTLHTPTLTSHVEDSYFQGGEHEGHPGICGIARIRALQVRVREVLARNTGLLLVAASQAFFSLVNVAVKKLNGIDPPVPTLELVAVRMAITYVCCMTYMILTNIPDPVLGPKGVRLLLVTRGFVGFFGLFGIYFSLQYLSLSDATVLTFLAPMCTAVAGSLLLGEDFTRKQALAGFVSLIGVILIARPTALFGNGQVRDISAISGPTSMDSAEKGTPRDRLIAVGVALVGVLGATGAYTTLRAIGKRAHPLHSLTFFSTLCVIISIIGMIVTKTPFIIPTRLEWLALLALIGVFGFVAQVLLTMGLQRETAGRGTMAVYTQVVFATILERIFFHAVPTLLSVAGTLLILGSAIYVVLTKEKETSANTKSIHLQHIPQEAAEEGLLDTHRREERDSDHRHLDKSERHVHFDDEFSRSRRSLDSVI</sequence>
<dbReference type="InterPro" id="IPR037185">
    <property type="entry name" value="EmrE-like"/>
</dbReference>
<dbReference type="InterPro" id="IPR000620">
    <property type="entry name" value="EamA_dom"/>
</dbReference>
<feature type="transmembrane region" description="Helical" evidence="6">
    <location>
        <begin position="286"/>
        <end position="305"/>
    </location>
</feature>
<dbReference type="PANTHER" id="PTHR22911">
    <property type="entry name" value="ACYL-MALONYL CONDENSING ENZYME-RELATED"/>
    <property type="match status" value="1"/>
</dbReference>
<dbReference type="GO" id="GO:0016020">
    <property type="term" value="C:membrane"/>
    <property type="evidence" value="ECO:0007669"/>
    <property type="project" value="UniProtKB-SubCell"/>
</dbReference>
<keyword evidence="2 6" id="KW-0812">Transmembrane</keyword>
<feature type="transmembrane region" description="Helical" evidence="6">
    <location>
        <begin position="77"/>
        <end position="97"/>
    </location>
</feature>
<dbReference type="Pfam" id="PF00892">
    <property type="entry name" value="EamA"/>
    <property type="match status" value="2"/>
</dbReference>
<evidence type="ECO:0000256" key="6">
    <source>
        <dbReference type="SAM" id="Phobius"/>
    </source>
</evidence>
<evidence type="ECO:0000256" key="3">
    <source>
        <dbReference type="ARBA" id="ARBA00022989"/>
    </source>
</evidence>
<evidence type="ECO:0000313" key="9">
    <source>
        <dbReference type="Proteomes" id="UP000053424"/>
    </source>
</evidence>
<evidence type="ECO:0000259" key="7">
    <source>
        <dbReference type="Pfam" id="PF00892"/>
    </source>
</evidence>
<feature type="transmembrane region" description="Helical" evidence="6">
    <location>
        <begin position="149"/>
        <end position="171"/>
    </location>
</feature>
<dbReference type="OrthoDB" id="306876at2759"/>
<evidence type="ECO:0000256" key="4">
    <source>
        <dbReference type="ARBA" id="ARBA00023136"/>
    </source>
</evidence>
<evidence type="ECO:0000256" key="5">
    <source>
        <dbReference type="SAM" id="MobiDB-lite"/>
    </source>
</evidence>
<proteinExistence type="predicted"/>
<feature type="domain" description="EamA" evidence="7">
    <location>
        <begin position="82"/>
        <end position="219"/>
    </location>
</feature>
<comment type="subcellular location">
    <subcellularLocation>
        <location evidence="1">Membrane</location>
        <topology evidence="1">Multi-pass membrane protein</topology>
    </subcellularLocation>
</comment>
<feature type="compositionally biased region" description="Basic and acidic residues" evidence="5">
    <location>
        <begin position="418"/>
        <end position="434"/>
    </location>
</feature>
<dbReference type="HOGENOM" id="CLU_032828_4_1_1"/>
<evidence type="ECO:0000313" key="8">
    <source>
        <dbReference type="EMBL" id="KIM44306.1"/>
    </source>
</evidence>
<feature type="region of interest" description="Disordered" evidence="5">
    <location>
        <begin position="414"/>
        <end position="434"/>
    </location>
</feature>
<evidence type="ECO:0000256" key="1">
    <source>
        <dbReference type="ARBA" id="ARBA00004141"/>
    </source>
</evidence>
<gene>
    <name evidence="8" type="ORF">M413DRAFT_378913</name>
</gene>
<feature type="transmembrane region" description="Helical" evidence="6">
    <location>
        <begin position="372"/>
        <end position="390"/>
    </location>
</feature>
<feature type="transmembrane region" description="Helical" evidence="6">
    <location>
        <begin position="177"/>
        <end position="196"/>
    </location>
</feature>
<reference evidence="8 9" key="1">
    <citation type="submission" date="2014-04" db="EMBL/GenBank/DDBJ databases">
        <authorList>
            <consortium name="DOE Joint Genome Institute"/>
            <person name="Kuo A."/>
            <person name="Gay G."/>
            <person name="Dore J."/>
            <person name="Kohler A."/>
            <person name="Nagy L.G."/>
            <person name="Floudas D."/>
            <person name="Copeland A."/>
            <person name="Barry K.W."/>
            <person name="Cichocki N."/>
            <person name="Veneault-Fourrey C."/>
            <person name="LaButti K."/>
            <person name="Lindquist E.A."/>
            <person name="Lipzen A."/>
            <person name="Lundell T."/>
            <person name="Morin E."/>
            <person name="Murat C."/>
            <person name="Sun H."/>
            <person name="Tunlid A."/>
            <person name="Henrissat B."/>
            <person name="Grigoriev I.V."/>
            <person name="Hibbett D.S."/>
            <person name="Martin F."/>
            <person name="Nordberg H.P."/>
            <person name="Cantor M.N."/>
            <person name="Hua S.X."/>
        </authorList>
    </citation>
    <scope>NUCLEOTIDE SEQUENCE [LARGE SCALE GENOMIC DNA]</scope>
    <source>
        <strain evidence="9">h7</strain>
    </source>
</reference>
<feature type="transmembrane region" description="Helical" evidence="6">
    <location>
        <begin position="117"/>
        <end position="137"/>
    </location>
</feature>
<evidence type="ECO:0000256" key="2">
    <source>
        <dbReference type="ARBA" id="ARBA00022692"/>
    </source>
</evidence>
<accession>A0A0C3CKJ0</accession>
<organism evidence="8 9">
    <name type="scientific">Hebeloma cylindrosporum</name>
    <dbReference type="NCBI Taxonomy" id="76867"/>
    <lineage>
        <taxon>Eukaryota</taxon>
        <taxon>Fungi</taxon>
        <taxon>Dikarya</taxon>
        <taxon>Basidiomycota</taxon>
        <taxon>Agaricomycotina</taxon>
        <taxon>Agaricomycetes</taxon>
        <taxon>Agaricomycetidae</taxon>
        <taxon>Agaricales</taxon>
        <taxon>Agaricineae</taxon>
        <taxon>Hymenogastraceae</taxon>
        <taxon>Hebeloma</taxon>
    </lineage>
</organism>
<feature type="transmembrane region" description="Helical" evidence="6">
    <location>
        <begin position="317"/>
        <end position="337"/>
    </location>
</feature>
<feature type="domain" description="EamA" evidence="7">
    <location>
        <begin position="256"/>
        <end position="389"/>
    </location>
</feature>
<feature type="transmembrane region" description="Helical" evidence="6">
    <location>
        <begin position="254"/>
        <end position="274"/>
    </location>
</feature>
<dbReference type="PANTHER" id="PTHR22911:SF6">
    <property type="entry name" value="SOLUTE CARRIER FAMILY 35 MEMBER G1"/>
    <property type="match status" value="1"/>
</dbReference>
<keyword evidence="4 6" id="KW-0472">Membrane</keyword>
<dbReference type="AlphaFoldDB" id="A0A0C3CKJ0"/>